<comment type="function">
    <text evidence="6">Ligates lysine onto the cytidine present at position 34 of the AUA codon-specific tRNA(Ile) that contains the anticodon CAU, in an ATP-dependent manner. Cytidine is converted to lysidine, thus changing the amino acid specificity of the tRNA from methionine to isoleucine.</text>
</comment>
<reference evidence="8 9" key="1">
    <citation type="journal article" date="2012" name="Stand. Genomic Sci.">
        <title>Complete genome sequence of the sulfur compounds oxidizing chemolithoautotroph Sulfuricurvum kujiense type strain (YK-1(T)).</title>
        <authorList>
            <person name="Han C."/>
            <person name="Kotsyurbenko O."/>
            <person name="Chertkov O."/>
            <person name="Held B."/>
            <person name="Lapidus A."/>
            <person name="Nolan M."/>
            <person name="Lucas S."/>
            <person name="Hammon N."/>
            <person name="Deshpande S."/>
            <person name="Cheng J.F."/>
            <person name="Tapia R."/>
            <person name="Goodwin L.A."/>
            <person name="Pitluck S."/>
            <person name="Liolios K."/>
            <person name="Pagani I."/>
            <person name="Ivanova N."/>
            <person name="Mavromatis K."/>
            <person name="Mikhailova N."/>
            <person name="Pati A."/>
            <person name="Chen A."/>
            <person name="Palaniappan K."/>
            <person name="Land M."/>
            <person name="Hauser L."/>
            <person name="Chang Y.J."/>
            <person name="Jeffries C.D."/>
            <person name="Brambilla E.M."/>
            <person name="Rohde M."/>
            <person name="Spring S."/>
            <person name="Sikorski J."/>
            <person name="Goker M."/>
            <person name="Woyke T."/>
            <person name="Bristow J."/>
            <person name="Eisen J.A."/>
            <person name="Markowitz V."/>
            <person name="Hugenholtz P."/>
            <person name="Kyrpides N.C."/>
            <person name="Klenk H.P."/>
            <person name="Detter J.C."/>
        </authorList>
    </citation>
    <scope>NUCLEOTIDE SEQUENCE [LARGE SCALE GENOMIC DNA]</scope>
    <source>
        <strain evidence="9">ATCC BAA-921 / DSM 16994 / JCM 11577 / YK-1</strain>
    </source>
</reference>
<dbReference type="Pfam" id="PF01171">
    <property type="entry name" value="ATP_bind_3"/>
    <property type="match status" value="1"/>
</dbReference>
<dbReference type="eggNOG" id="COG0037">
    <property type="taxonomic scope" value="Bacteria"/>
</dbReference>
<dbReference type="OrthoDB" id="5289653at2"/>
<dbReference type="InterPro" id="IPR011063">
    <property type="entry name" value="TilS/TtcA_N"/>
</dbReference>
<dbReference type="InterPro" id="IPR012094">
    <property type="entry name" value="tRNA_Ile_lys_synt"/>
</dbReference>
<keyword evidence="1 6" id="KW-0436">Ligase</keyword>
<keyword evidence="4 6" id="KW-0067">ATP-binding</keyword>
<dbReference type="SUPFAM" id="SSF52402">
    <property type="entry name" value="Adenine nucleotide alpha hydrolases-like"/>
    <property type="match status" value="1"/>
</dbReference>
<keyword evidence="3 6" id="KW-0547">Nucleotide-binding</keyword>
<feature type="domain" description="tRNA(Ile)-lysidine/2-thiocytidine synthase N-terminal" evidence="7">
    <location>
        <begin position="15"/>
        <end position="188"/>
    </location>
</feature>
<keyword evidence="6" id="KW-0963">Cytoplasm</keyword>
<dbReference type="GO" id="GO:0005737">
    <property type="term" value="C:cytoplasm"/>
    <property type="evidence" value="ECO:0007669"/>
    <property type="project" value="UniProtKB-SubCell"/>
</dbReference>
<dbReference type="EC" id="6.3.4.19" evidence="6"/>
<evidence type="ECO:0000313" key="8">
    <source>
        <dbReference type="EMBL" id="ADR32973.1"/>
    </source>
</evidence>
<accession>E4TYJ6</accession>
<dbReference type="RefSeq" id="WP_013459170.1">
    <property type="nucleotide sequence ID" value="NC_014762.1"/>
</dbReference>
<comment type="subcellular location">
    <subcellularLocation>
        <location evidence="6">Cytoplasm</location>
    </subcellularLocation>
</comment>
<comment type="domain">
    <text evidence="6">The N-terminal region contains the highly conserved SGGXDS motif, predicted to be a P-loop motif involved in ATP binding.</text>
</comment>
<dbReference type="STRING" id="709032.Sulku_0306"/>
<comment type="similarity">
    <text evidence="6">Belongs to the tRNA(Ile)-lysidine synthase family.</text>
</comment>
<dbReference type="CDD" id="cd01992">
    <property type="entry name" value="TilS_N"/>
    <property type="match status" value="1"/>
</dbReference>
<dbReference type="AlphaFoldDB" id="E4TYJ6"/>
<evidence type="ECO:0000256" key="3">
    <source>
        <dbReference type="ARBA" id="ARBA00022741"/>
    </source>
</evidence>
<feature type="binding site" evidence="6">
    <location>
        <begin position="20"/>
        <end position="25"/>
    </location>
    <ligand>
        <name>ATP</name>
        <dbReference type="ChEBI" id="CHEBI:30616"/>
    </ligand>
</feature>
<dbReference type="GO" id="GO:0006400">
    <property type="term" value="P:tRNA modification"/>
    <property type="evidence" value="ECO:0007669"/>
    <property type="project" value="UniProtKB-UniRule"/>
</dbReference>
<dbReference type="PANTHER" id="PTHR43033:SF1">
    <property type="entry name" value="TRNA(ILE)-LYSIDINE SYNTHASE-RELATED"/>
    <property type="match status" value="1"/>
</dbReference>
<protein>
    <recommendedName>
        <fullName evidence="6">tRNA(Ile)-lysidine synthase</fullName>
        <ecNumber evidence="6">6.3.4.19</ecNumber>
    </recommendedName>
    <alternativeName>
        <fullName evidence="6">tRNA(Ile)-2-lysyl-cytidine synthase</fullName>
    </alternativeName>
    <alternativeName>
        <fullName evidence="6">tRNA(Ile)-lysidine synthetase</fullName>
    </alternativeName>
</protein>
<keyword evidence="9" id="KW-1185">Reference proteome</keyword>
<dbReference type="GO" id="GO:0032267">
    <property type="term" value="F:tRNA(Ile)-lysidine synthase activity"/>
    <property type="evidence" value="ECO:0007669"/>
    <property type="project" value="UniProtKB-EC"/>
</dbReference>
<dbReference type="PANTHER" id="PTHR43033">
    <property type="entry name" value="TRNA(ILE)-LYSIDINE SYNTHASE-RELATED"/>
    <property type="match status" value="1"/>
</dbReference>
<comment type="catalytic activity">
    <reaction evidence="5 6">
        <text>cytidine(34) in tRNA(Ile2) + L-lysine + ATP = lysidine(34) in tRNA(Ile2) + AMP + diphosphate + H(+)</text>
        <dbReference type="Rhea" id="RHEA:43744"/>
        <dbReference type="Rhea" id="RHEA-COMP:10625"/>
        <dbReference type="Rhea" id="RHEA-COMP:10670"/>
        <dbReference type="ChEBI" id="CHEBI:15378"/>
        <dbReference type="ChEBI" id="CHEBI:30616"/>
        <dbReference type="ChEBI" id="CHEBI:32551"/>
        <dbReference type="ChEBI" id="CHEBI:33019"/>
        <dbReference type="ChEBI" id="CHEBI:82748"/>
        <dbReference type="ChEBI" id="CHEBI:83665"/>
        <dbReference type="ChEBI" id="CHEBI:456215"/>
        <dbReference type="EC" id="6.3.4.19"/>
    </reaction>
</comment>
<sequence length="338" mass="39842">MSKLLHLDRLREGRVLLAFSGGVDSTALFHLLLENNIAFDIAHVNYHTRETSDAEEKNAERLAARHSLQCYAHSCRLGGINFEHRAREERYRFFGYLMKKHGYTYLLTAHQLNDRLEWLMMQICRGSGLPEMLGIRSHDSRDGIEILRPLLEWDRDSIEAYLHERKIPHHIDESNADERYTRNFFRHRYSTPIMRDYRDAIRRSFRYLEEDSESLIESMDFKTVNEFAYAENPTNIRSLLYGIDRYFKSRSYLLSKHDKEALKGGGDHIIGRRFIVSIEMKYTFVAPYEANVVMDKGFKEECRKLKIATKLRGYLFGVPEAMRVMRQLKGAQELLRSD</sequence>
<dbReference type="Gene3D" id="3.40.50.620">
    <property type="entry name" value="HUPs"/>
    <property type="match status" value="1"/>
</dbReference>
<dbReference type="InterPro" id="IPR014729">
    <property type="entry name" value="Rossmann-like_a/b/a_fold"/>
</dbReference>
<evidence type="ECO:0000313" key="9">
    <source>
        <dbReference type="Proteomes" id="UP000008721"/>
    </source>
</evidence>
<evidence type="ECO:0000256" key="1">
    <source>
        <dbReference type="ARBA" id="ARBA00022598"/>
    </source>
</evidence>
<organism evidence="8 9">
    <name type="scientific">Sulfuricurvum kujiense (strain ATCC BAA-921 / DSM 16994 / JCM 11577 / YK-1)</name>
    <dbReference type="NCBI Taxonomy" id="709032"/>
    <lineage>
        <taxon>Bacteria</taxon>
        <taxon>Pseudomonadati</taxon>
        <taxon>Campylobacterota</taxon>
        <taxon>Epsilonproteobacteria</taxon>
        <taxon>Campylobacterales</taxon>
        <taxon>Sulfurimonadaceae</taxon>
        <taxon>Sulfuricurvum</taxon>
    </lineage>
</organism>
<evidence type="ECO:0000256" key="5">
    <source>
        <dbReference type="ARBA" id="ARBA00048539"/>
    </source>
</evidence>
<evidence type="ECO:0000256" key="6">
    <source>
        <dbReference type="HAMAP-Rule" id="MF_01161"/>
    </source>
</evidence>
<dbReference type="Proteomes" id="UP000008721">
    <property type="component" value="Chromosome"/>
</dbReference>
<dbReference type="GO" id="GO:0005524">
    <property type="term" value="F:ATP binding"/>
    <property type="evidence" value="ECO:0007669"/>
    <property type="project" value="UniProtKB-UniRule"/>
</dbReference>
<dbReference type="NCBIfam" id="TIGR02432">
    <property type="entry name" value="lysidine_TilS_N"/>
    <property type="match status" value="1"/>
</dbReference>
<keyword evidence="2 6" id="KW-0819">tRNA processing</keyword>
<dbReference type="InterPro" id="IPR012795">
    <property type="entry name" value="tRNA_Ile_lys_synt_N"/>
</dbReference>
<dbReference type="HAMAP" id="MF_01161">
    <property type="entry name" value="tRNA_Ile_lys_synt"/>
    <property type="match status" value="1"/>
</dbReference>
<evidence type="ECO:0000256" key="4">
    <source>
        <dbReference type="ARBA" id="ARBA00022840"/>
    </source>
</evidence>
<dbReference type="EMBL" id="CP002355">
    <property type="protein sequence ID" value="ADR32973.1"/>
    <property type="molecule type" value="Genomic_DNA"/>
</dbReference>
<evidence type="ECO:0000259" key="7">
    <source>
        <dbReference type="Pfam" id="PF01171"/>
    </source>
</evidence>
<dbReference type="HOGENOM" id="CLU_053500_0_0_7"/>
<evidence type="ECO:0000256" key="2">
    <source>
        <dbReference type="ARBA" id="ARBA00022694"/>
    </source>
</evidence>
<proteinExistence type="inferred from homology"/>
<dbReference type="KEGG" id="sku:Sulku_0306"/>
<name>E4TYJ6_SULKY</name>
<gene>
    <name evidence="6" type="primary">tilS</name>
    <name evidence="8" type="ordered locus">Sulku_0306</name>
</gene>